<accession>A0A829YDR5</accession>
<keyword evidence="3" id="KW-1185">Reference proteome</keyword>
<organism evidence="2 3">
    <name type="scientific">Steroidobacter agaridevorans</name>
    <dbReference type="NCBI Taxonomy" id="2695856"/>
    <lineage>
        <taxon>Bacteria</taxon>
        <taxon>Pseudomonadati</taxon>
        <taxon>Pseudomonadota</taxon>
        <taxon>Gammaproteobacteria</taxon>
        <taxon>Steroidobacterales</taxon>
        <taxon>Steroidobacteraceae</taxon>
        <taxon>Steroidobacter</taxon>
    </lineage>
</organism>
<name>A0A829YDR5_9GAMM</name>
<dbReference type="AlphaFoldDB" id="A0A829YDR5"/>
<feature type="chain" id="PRO_5032828281" evidence="1">
    <location>
        <begin position="24"/>
        <end position="394"/>
    </location>
</feature>
<dbReference type="EMBL" id="BLJN01000003">
    <property type="protein sequence ID" value="GFE81419.1"/>
    <property type="molecule type" value="Genomic_DNA"/>
</dbReference>
<evidence type="ECO:0000313" key="2">
    <source>
        <dbReference type="EMBL" id="GFE81419.1"/>
    </source>
</evidence>
<dbReference type="InterPro" id="IPR021440">
    <property type="entry name" value="DUF3089"/>
</dbReference>
<gene>
    <name evidence="2" type="ORF">GCM10011487_34190</name>
</gene>
<evidence type="ECO:0000313" key="3">
    <source>
        <dbReference type="Proteomes" id="UP000445000"/>
    </source>
</evidence>
<feature type="signal peptide" evidence="1">
    <location>
        <begin position="1"/>
        <end position="23"/>
    </location>
</feature>
<sequence length="394" mass="41551">MTNSIIRVSIAACGLLLGTASFAQSSAPESAPPPAANDYSKAETWLCRPGRQDACAVDLTTTVIAADGKLTKEAFKANANAPIDCFYVYPTVSNDPTPNSDMNAGPEETNVVRAQFARFGSQCKLYAPLYRQITLKALRAAMASGGGFPADRKLGYNDVLDAWNYYLQNDNKGRGVVLIGHSQGSGMLTQLIKNEIDGKPVQSKVLSALLLGTNIAVPKDKDVGGSFQSMPLCRSASQLGCVISYVTFRSDAPPPANSRFGRVPTEGMQAACVNPAALKGGKAEMHAYLSSGFNGVSTESAQPKPWVAGAKIETPFVSVPGLLTGECVSNDTGSYLAITTNGNPADPRTDEIPGDVVAGGNVMKDWGLHLIDAHVAMGNLVDVVEQQSKAYLKK</sequence>
<dbReference type="RefSeq" id="WP_161813071.1">
    <property type="nucleotide sequence ID" value="NZ_BLJN01000003.1"/>
</dbReference>
<reference evidence="3" key="1">
    <citation type="submission" date="2020-01" db="EMBL/GenBank/DDBJ databases">
        <title>'Steroidobacter agaridevorans' sp. nov., agar-degrading bacteria isolated from rhizosphere soils.</title>
        <authorList>
            <person name="Ikenaga M."/>
            <person name="Kataoka M."/>
            <person name="Murouchi A."/>
            <person name="Katsuragi S."/>
            <person name="Sakai M."/>
        </authorList>
    </citation>
    <scope>NUCLEOTIDE SEQUENCE [LARGE SCALE GENOMIC DNA]</scope>
    <source>
        <strain evidence="3">YU21-B</strain>
    </source>
</reference>
<dbReference type="Pfam" id="PF11288">
    <property type="entry name" value="DUF3089"/>
    <property type="match status" value="1"/>
</dbReference>
<dbReference type="SUPFAM" id="SSF53474">
    <property type="entry name" value="alpha/beta-Hydrolases"/>
    <property type="match status" value="1"/>
</dbReference>
<keyword evidence="1" id="KW-0732">Signal</keyword>
<protein>
    <submittedName>
        <fullName evidence="2">Lysophospholipase</fullName>
    </submittedName>
</protein>
<proteinExistence type="predicted"/>
<dbReference type="InterPro" id="IPR029058">
    <property type="entry name" value="AB_hydrolase_fold"/>
</dbReference>
<dbReference type="Proteomes" id="UP000445000">
    <property type="component" value="Unassembled WGS sequence"/>
</dbReference>
<evidence type="ECO:0000256" key="1">
    <source>
        <dbReference type="SAM" id="SignalP"/>
    </source>
</evidence>
<comment type="caution">
    <text evidence="2">The sequence shown here is derived from an EMBL/GenBank/DDBJ whole genome shotgun (WGS) entry which is preliminary data.</text>
</comment>